<feature type="transmembrane region" description="Helical" evidence="7">
    <location>
        <begin position="209"/>
        <end position="229"/>
    </location>
</feature>
<dbReference type="PROSITE" id="PS50928">
    <property type="entry name" value="ABC_TM1"/>
    <property type="match status" value="1"/>
</dbReference>
<dbReference type="EMBL" id="JABGBO010000005">
    <property type="protein sequence ID" value="NOL49740.1"/>
    <property type="molecule type" value="Genomic_DNA"/>
</dbReference>
<dbReference type="GO" id="GO:0005886">
    <property type="term" value="C:plasma membrane"/>
    <property type="evidence" value="ECO:0007669"/>
    <property type="project" value="UniProtKB-SubCell"/>
</dbReference>
<feature type="transmembrane region" description="Helical" evidence="7">
    <location>
        <begin position="265"/>
        <end position="286"/>
    </location>
</feature>
<dbReference type="SUPFAM" id="SSF161098">
    <property type="entry name" value="MetI-like"/>
    <property type="match status" value="1"/>
</dbReference>
<dbReference type="Pfam" id="PF00528">
    <property type="entry name" value="BPD_transp_1"/>
    <property type="match status" value="1"/>
</dbReference>
<dbReference type="InterPro" id="IPR035906">
    <property type="entry name" value="MetI-like_sf"/>
</dbReference>
<comment type="caution">
    <text evidence="9">The sequence shown here is derived from an EMBL/GenBank/DDBJ whole genome shotgun (WGS) entry which is preliminary data.</text>
</comment>
<dbReference type="Proteomes" id="UP000541421">
    <property type="component" value="Unassembled WGS sequence"/>
</dbReference>
<evidence type="ECO:0000256" key="6">
    <source>
        <dbReference type="ARBA" id="ARBA00023136"/>
    </source>
</evidence>
<dbReference type="PANTHER" id="PTHR43386">
    <property type="entry name" value="OLIGOPEPTIDE TRANSPORT SYSTEM PERMEASE PROTEIN APPC"/>
    <property type="match status" value="1"/>
</dbReference>
<dbReference type="AlphaFoldDB" id="A0A7Y4P6H0"/>
<feature type="domain" description="ABC transmembrane type-1" evidence="8">
    <location>
        <begin position="96"/>
        <end position="286"/>
    </location>
</feature>
<feature type="transmembrane region" description="Helical" evidence="7">
    <location>
        <begin position="21"/>
        <end position="46"/>
    </location>
</feature>
<evidence type="ECO:0000256" key="5">
    <source>
        <dbReference type="ARBA" id="ARBA00022989"/>
    </source>
</evidence>
<comment type="subcellular location">
    <subcellularLocation>
        <location evidence="1 7">Cell membrane</location>
        <topology evidence="1 7">Multi-pass membrane protein</topology>
    </subcellularLocation>
</comment>
<protein>
    <submittedName>
        <fullName evidence="9">ABC transporter permease</fullName>
    </submittedName>
</protein>
<dbReference type="Gene3D" id="1.10.3720.10">
    <property type="entry name" value="MetI-like"/>
    <property type="match status" value="1"/>
</dbReference>
<gene>
    <name evidence="9" type="ORF">HKX40_06280</name>
</gene>
<keyword evidence="5 7" id="KW-1133">Transmembrane helix</keyword>
<dbReference type="GO" id="GO:0055085">
    <property type="term" value="P:transmembrane transport"/>
    <property type="evidence" value="ECO:0007669"/>
    <property type="project" value="InterPro"/>
</dbReference>
<feature type="transmembrane region" description="Helical" evidence="7">
    <location>
        <begin position="159"/>
        <end position="176"/>
    </location>
</feature>
<keyword evidence="10" id="KW-1185">Reference proteome</keyword>
<dbReference type="InterPro" id="IPR025966">
    <property type="entry name" value="OppC_N"/>
</dbReference>
<evidence type="ECO:0000256" key="3">
    <source>
        <dbReference type="ARBA" id="ARBA00022475"/>
    </source>
</evidence>
<evidence type="ECO:0000259" key="8">
    <source>
        <dbReference type="PROSITE" id="PS50928"/>
    </source>
</evidence>
<evidence type="ECO:0000313" key="9">
    <source>
        <dbReference type="EMBL" id="NOL49740.1"/>
    </source>
</evidence>
<evidence type="ECO:0000313" key="10">
    <source>
        <dbReference type="Proteomes" id="UP000541421"/>
    </source>
</evidence>
<dbReference type="CDD" id="cd06261">
    <property type="entry name" value="TM_PBP2"/>
    <property type="match status" value="1"/>
</dbReference>
<keyword evidence="2 7" id="KW-0813">Transport</keyword>
<evidence type="ECO:0000256" key="4">
    <source>
        <dbReference type="ARBA" id="ARBA00022692"/>
    </source>
</evidence>
<keyword evidence="6 7" id="KW-0472">Membrane</keyword>
<keyword evidence="4 7" id="KW-0812">Transmembrane</keyword>
<dbReference type="Pfam" id="PF12911">
    <property type="entry name" value="OppC_N"/>
    <property type="match status" value="1"/>
</dbReference>
<dbReference type="RefSeq" id="WP_171588711.1">
    <property type="nucleotide sequence ID" value="NZ_JABGBO010000005.1"/>
</dbReference>
<reference evidence="9 10" key="1">
    <citation type="submission" date="2020-05" db="EMBL/GenBank/DDBJ databases">
        <authorList>
            <person name="Niu N."/>
        </authorList>
    </citation>
    <scope>NUCLEOTIDE SEQUENCE [LARGE SCALE GENOMIC DNA]</scope>
    <source>
        <strain evidence="9 10">LMG10982</strain>
    </source>
</reference>
<name>A0A7Y4P6H0_9BURK</name>
<feature type="transmembrane region" description="Helical" evidence="7">
    <location>
        <begin position="98"/>
        <end position="123"/>
    </location>
</feature>
<evidence type="ECO:0000256" key="1">
    <source>
        <dbReference type="ARBA" id="ARBA00004651"/>
    </source>
</evidence>
<dbReference type="InterPro" id="IPR000515">
    <property type="entry name" value="MetI-like"/>
</dbReference>
<evidence type="ECO:0000256" key="2">
    <source>
        <dbReference type="ARBA" id="ARBA00022448"/>
    </source>
</evidence>
<evidence type="ECO:0000256" key="7">
    <source>
        <dbReference type="RuleBase" id="RU363032"/>
    </source>
</evidence>
<proteinExistence type="inferred from homology"/>
<keyword evidence="3" id="KW-1003">Cell membrane</keyword>
<accession>A0A7Y4P6H0</accession>
<dbReference type="InterPro" id="IPR050366">
    <property type="entry name" value="BP-dependent_transpt_permease"/>
</dbReference>
<feature type="transmembrane region" description="Helical" evidence="7">
    <location>
        <begin position="135"/>
        <end position="153"/>
    </location>
</feature>
<comment type="similarity">
    <text evidence="7">Belongs to the binding-protein-dependent transport system permease family.</text>
</comment>
<dbReference type="PANTHER" id="PTHR43386:SF26">
    <property type="entry name" value="ABC TRANSPORTER PERMEASE PROTEIN"/>
    <property type="match status" value="1"/>
</dbReference>
<sequence length="299" mass="32813">MSDLLNSKKPSLIGEWVRYFFSSKLACIGFAIAVLLLLGAVFAPWLTPQNPYDLLQLDILDSRLPPGSRNGMDTFTYWLGTDGQGRDLYSAILYGLRISLIVGLGSALIAGTVGTVIGVIAAYFGGRVDATIMRIIDLILSFPTILVAMMILAYLGKGIGNVILTLAILEWAYYARTARGQALSERQKEYVEAARNLDISNWRIMWRHILPNCLPPIIVIGTLQIARAITLEATLSFLGLGVPVTEPSLGLLISNGYQFMLSGQYWISFLPGVALLLTIMSLNLVGDRLRDTFNPRGQQ</sequence>
<organism evidence="9 10">
    <name type="scientific">Pelistega europaea</name>
    <dbReference type="NCBI Taxonomy" id="106147"/>
    <lineage>
        <taxon>Bacteria</taxon>
        <taxon>Pseudomonadati</taxon>
        <taxon>Pseudomonadota</taxon>
        <taxon>Betaproteobacteria</taxon>
        <taxon>Burkholderiales</taxon>
        <taxon>Alcaligenaceae</taxon>
        <taxon>Pelistega</taxon>
    </lineage>
</organism>